<evidence type="ECO:0000313" key="2">
    <source>
        <dbReference type="Proteomes" id="UP000235584"/>
    </source>
</evidence>
<organism evidence="1 2">
    <name type="scientific">Bacteriovorax stolpii</name>
    <name type="common">Bdellovibrio stolpii</name>
    <dbReference type="NCBI Taxonomy" id="960"/>
    <lineage>
        <taxon>Bacteria</taxon>
        <taxon>Pseudomonadati</taxon>
        <taxon>Bdellovibrionota</taxon>
        <taxon>Bacteriovoracia</taxon>
        <taxon>Bacteriovoracales</taxon>
        <taxon>Bacteriovoracaceae</taxon>
        <taxon>Bacteriovorax</taxon>
    </lineage>
</organism>
<keyword evidence="2" id="KW-1185">Reference proteome</keyword>
<evidence type="ECO:0000313" key="1">
    <source>
        <dbReference type="EMBL" id="AUN99298.1"/>
    </source>
</evidence>
<reference evidence="1 2" key="1">
    <citation type="submission" date="2018-01" db="EMBL/GenBank/DDBJ databases">
        <title>Complete genome sequence of Bacteriovorax stolpii DSM12778.</title>
        <authorList>
            <person name="Tang B."/>
            <person name="Chang J."/>
        </authorList>
    </citation>
    <scope>NUCLEOTIDE SEQUENCE [LARGE SCALE GENOMIC DNA]</scope>
    <source>
        <strain evidence="1 2">DSM 12778</strain>
    </source>
</reference>
<protein>
    <submittedName>
        <fullName evidence="1">Uncharacterized protein</fullName>
    </submittedName>
</protein>
<dbReference type="InterPro" id="IPR003646">
    <property type="entry name" value="SH3-like_bac-type"/>
</dbReference>
<accession>A0A2K9NUW9</accession>
<dbReference type="Proteomes" id="UP000235584">
    <property type="component" value="Chromosome"/>
</dbReference>
<name>A0A2K9NUW9_BACTC</name>
<dbReference type="EMBL" id="CP025704">
    <property type="protein sequence ID" value="AUN99298.1"/>
    <property type="molecule type" value="Genomic_DNA"/>
</dbReference>
<gene>
    <name evidence="1" type="ORF">C0V70_14525</name>
</gene>
<dbReference type="AlphaFoldDB" id="A0A2K9NUW9"/>
<dbReference type="RefSeq" id="WP_102244589.1">
    <property type="nucleotide sequence ID" value="NZ_CP025704.1"/>
</dbReference>
<dbReference type="KEGG" id="bsto:C0V70_14525"/>
<dbReference type="Gene3D" id="2.30.30.40">
    <property type="entry name" value="SH3 Domains"/>
    <property type="match status" value="1"/>
</dbReference>
<proteinExistence type="predicted"/>
<dbReference type="Pfam" id="PF08239">
    <property type="entry name" value="SH3_3"/>
    <property type="match status" value="1"/>
</dbReference>
<sequence length="143" mass="16507">MSKTILSMMLILSFNLGAQTTAPLTKTLVGVKYFNQMMGNVHQNASRYSQVLTTISCNHPVKVMKETSKDGKEFLLYGENNWYSVVVGPYEGFIMADYLSDKKNVCFEEEYSKFFDGLNLDINDLYYWARLYDQYVQGKSKVR</sequence>